<dbReference type="InterPro" id="IPR039537">
    <property type="entry name" value="Retrotran_Ty1/copia-like"/>
</dbReference>
<dbReference type="Gene3D" id="3.30.420.10">
    <property type="entry name" value="Ribonuclease H-like superfamily/Ribonuclease H"/>
    <property type="match status" value="1"/>
</dbReference>
<evidence type="ECO:0000256" key="2">
    <source>
        <dbReference type="ARBA" id="ARBA00022612"/>
    </source>
</evidence>
<dbReference type="PROSITE" id="PS50994">
    <property type="entry name" value="INTEGRASE"/>
    <property type="match status" value="1"/>
</dbReference>
<keyword evidence="14" id="KW-0239">DNA-directed DNA polymerase</keyword>
<protein>
    <submittedName>
        <fullName evidence="20">Retrovirus-related Pol polyprotein from transposon TNT 1-94</fullName>
    </submittedName>
</protein>
<dbReference type="GO" id="GO:0005524">
    <property type="term" value="F:ATP binding"/>
    <property type="evidence" value="ECO:0007669"/>
    <property type="project" value="UniProtKB-KW"/>
</dbReference>
<dbReference type="GO" id="GO:0046872">
    <property type="term" value="F:metal ion binding"/>
    <property type="evidence" value="ECO:0007669"/>
    <property type="project" value="UniProtKB-KW"/>
</dbReference>
<dbReference type="InterPro" id="IPR013103">
    <property type="entry name" value="RVT_2"/>
</dbReference>
<keyword evidence="14" id="KW-0548">Nucleotidyltransferase</keyword>
<keyword evidence="10" id="KW-0067">ATP-binding</keyword>
<keyword evidence="12" id="KW-0229">DNA integration</keyword>
<keyword evidence="11" id="KW-0460">Magnesium</keyword>
<reference evidence="20" key="1">
    <citation type="journal article" date="2016" name="Gigascience">
        <title>De novo construction of an expanded transcriptome assembly for the western tarnished plant bug, Lygus hesperus.</title>
        <authorList>
            <person name="Tassone E.E."/>
            <person name="Geib S.M."/>
            <person name="Hall B."/>
            <person name="Fabrick J.A."/>
            <person name="Brent C.S."/>
            <person name="Hull J.J."/>
        </authorList>
    </citation>
    <scope>NUCLEOTIDE SEQUENCE</scope>
</reference>
<keyword evidence="17" id="KW-0511">Multifunctional enzyme</keyword>
<keyword evidence="6" id="KW-0547">Nucleotide-binding</keyword>
<dbReference type="InterPro" id="IPR043502">
    <property type="entry name" value="DNA/RNA_pol_sf"/>
</dbReference>
<dbReference type="InterPro" id="IPR012337">
    <property type="entry name" value="RNaseH-like_sf"/>
</dbReference>
<feature type="compositionally biased region" description="Acidic residues" evidence="18">
    <location>
        <begin position="757"/>
        <end position="770"/>
    </location>
</feature>
<keyword evidence="9" id="KW-0378">Hydrolase</keyword>
<evidence type="ECO:0000259" key="19">
    <source>
        <dbReference type="PROSITE" id="PS50994"/>
    </source>
</evidence>
<dbReference type="Pfam" id="PF22936">
    <property type="entry name" value="Pol_BBD"/>
    <property type="match status" value="1"/>
</dbReference>
<evidence type="ECO:0000256" key="17">
    <source>
        <dbReference type="ARBA" id="ARBA00023268"/>
    </source>
</evidence>
<dbReference type="Pfam" id="PF13976">
    <property type="entry name" value="gag_pre-integrs"/>
    <property type="match status" value="1"/>
</dbReference>
<evidence type="ECO:0000256" key="1">
    <source>
        <dbReference type="ARBA" id="ARBA00002180"/>
    </source>
</evidence>
<keyword evidence="13" id="KW-0695">RNA-directed DNA polymerase</keyword>
<dbReference type="InterPro" id="IPR036397">
    <property type="entry name" value="RNaseH_sf"/>
</dbReference>
<organism evidence="20">
    <name type="scientific">Lygus hesperus</name>
    <name type="common">Western plant bug</name>
    <dbReference type="NCBI Taxonomy" id="30085"/>
    <lineage>
        <taxon>Eukaryota</taxon>
        <taxon>Metazoa</taxon>
        <taxon>Ecdysozoa</taxon>
        <taxon>Arthropoda</taxon>
        <taxon>Hexapoda</taxon>
        <taxon>Insecta</taxon>
        <taxon>Pterygota</taxon>
        <taxon>Neoptera</taxon>
        <taxon>Paraneoptera</taxon>
        <taxon>Hemiptera</taxon>
        <taxon>Heteroptera</taxon>
        <taxon>Panheteroptera</taxon>
        <taxon>Cimicomorpha</taxon>
        <taxon>Miridae</taxon>
        <taxon>Mirini</taxon>
        <taxon>Lygus</taxon>
    </lineage>
</organism>
<comment type="function">
    <text evidence="1">The aspartyl protease (PR) mediates the proteolytic cleavages of the Gag and Gag-Pol polyproteins after assembly of the VLP.</text>
</comment>
<proteinExistence type="predicted"/>
<evidence type="ECO:0000256" key="16">
    <source>
        <dbReference type="ARBA" id="ARBA00023172"/>
    </source>
</evidence>
<gene>
    <name evidence="20" type="primary">POLX_17</name>
    <name evidence="20" type="ORF">g.83910</name>
</gene>
<dbReference type="GO" id="GO:0003676">
    <property type="term" value="F:nucleic acid binding"/>
    <property type="evidence" value="ECO:0007669"/>
    <property type="project" value="InterPro"/>
</dbReference>
<evidence type="ECO:0000256" key="8">
    <source>
        <dbReference type="ARBA" id="ARBA00022759"/>
    </source>
</evidence>
<keyword evidence="5" id="KW-0479">Metal-binding</keyword>
<evidence type="ECO:0000256" key="15">
    <source>
        <dbReference type="ARBA" id="ARBA00023113"/>
    </source>
</evidence>
<dbReference type="GO" id="GO:0004519">
    <property type="term" value="F:endonuclease activity"/>
    <property type="evidence" value="ECO:0007669"/>
    <property type="project" value="UniProtKB-KW"/>
</dbReference>
<evidence type="ECO:0000256" key="11">
    <source>
        <dbReference type="ARBA" id="ARBA00022842"/>
    </source>
</evidence>
<dbReference type="GO" id="GO:0006508">
    <property type="term" value="P:proteolysis"/>
    <property type="evidence" value="ECO:0007669"/>
    <property type="project" value="UniProtKB-KW"/>
</dbReference>
<dbReference type="SUPFAM" id="SSF56672">
    <property type="entry name" value="DNA/RNA polymerases"/>
    <property type="match status" value="1"/>
</dbReference>
<dbReference type="EMBL" id="GDHC01005053">
    <property type="protein sequence ID" value="JAQ13576.1"/>
    <property type="molecule type" value="Transcribed_RNA"/>
</dbReference>
<dbReference type="GO" id="GO:0015074">
    <property type="term" value="P:DNA integration"/>
    <property type="evidence" value="ECO:0007669"/>
    <property type="project" value="UniProtKB-KW"/>
</dbReference>
<keyword evidence="7" id="KW-0064">Aspartyl protease</keyword>
<accession>A0A146M489</accession>
<dbReference type="InterPro" id="IPR001584">
    <property type="entry name" value="Integrase_cat-core"/>
</dbReference>
<feature type="domain" description="Integrase catalytic" evidence="19">
    <location>
        <begin position="472"/>
        <end position="638"/>
    </location>
</feature>
<evidence type="ECO:0000313" key="20">
    <source>
        <dbReference type="EMBL" id="JAQ13576.1"/>
    </source>
</evidence>
<evidence type="ECO:0000256" key="18">
    <source>
        <dbReference type="SAM" id="MobiDB-lite"/>
    </source>
</evidence>
<evidence type="ECO:0000256" key="7">
    <source>
        <dbReference type="ARBA" id="ARBA00022750"/>
    </source>
</evidence>
<evidence type="ECO:0000256" key="13">
    <source>
        <dbReference type="ARBA" id="ARBA00022918"/>
    </source>
</evidence>
<keyword evidence="16" id="KW-0233">DNA recombination</keyword>
<keyword evidence="3" id="KW-0645">Protease</keyword>
<name>A0A146M489_LYGHE</name>
<evidence type="ECO:0000256" key="10">
    <source>
        <dbReference type="ARBA" id="ARBA00022840"/>
    </source>
</evidence>
<dbReference type="GO" id="GO:0004190">
    <property type="term" value="F:aspartic-type endopeptidase activity"/>
    <property type="evidence" value="ECO:0007669"/>
    <property type="project" value="UniProtKB-KW"/>
</dbReference>
<evidence type="ECO:0000256" key="5">
    <source>
        <dbReference type="ARBA" id="ARBA00022723"/>
    </source>
</evidence>
<keyword evidence="4" id="KW-0540">Nuclease</keyword>
<dbReference type="InterPro" id="IPR025724">
    <property type="entry name" value="GAG-pre-integrase_dom"/>
</dbReference>
<evidence type="ECO:0000256" key="3">
    <source>
        <dbReference type="ARBA" id="ARBA00022670"/>
    </source>
</evidence>
<dbReference type="GO" id="GO:0003887">
    <property type="term" value="F:DNA-directed DNA polymerase activity"/>
    <property type="evidence" value="ECO:0007669"/>
    <property type="project" value="UniProtKB-KW"/>
</dbReference>
<dbReference type="Pfam" id="PF14223">
    <property type="entry name" value="Retrotran_gag_2"/>
    <property type="match status" value="1"/>
</dbReference>
<sequence length="1303" mass="148164">MTDELSSELSRVEKLTGRSSFPSWKFDVTVLLKAAGLYEIATGTAVTKEEDSVDEKAQWRKKDAKAQKIIVLTVDRKTKIHIMNCATAAAMYNKLVSIFEQNTGEQKCTLLNDFFSFVYDSSMDMASNLSRLQNIVYSINSVDKDKITDEMLTAKIITILPASYNSFKSSWDGTSDDKKTIENLISRLIREAERIPASSKGNSVDVAYQAKFIQCFKCKGPHKARFCKSKSTNKKEYPPCATCKKTNHLEEDCFFKKFKDNKDKNNSGKQNKPKTAFLTQFCLKTQSKNENTWILDSGSSSHMTSSDTVLKNKIPSSTEIQTAKKGEYLNSKYVGTVETDKCVLNDVLHVPKLSKNLLSVNAITNNGGEITFFDDKVEISKNGEVILEGHKDGSGLYNIDMDSQNAFVAENQLSSAMLWHRKLAHLSPDNMKKLSDLTIGMELNDLKTLDNTCEVCQMSKQVKKPFQNERSRATRPIEIIHTDVGEVEQRTWDNKKWYLTCLDDYTHFAVSYLLEKKSEVFDFLKIYVEEVESKWNSRVHKIRCDHGGEYSSNEFKKWCETKGIQIDYTNVKEPQLNGRAERLNRTLMNKTRALLFDSSMEKSFWGEALLTSSTYLLNRSPTNALIGVTPAEKWFGKKPNLKNLQIFGATAYFKDLNRLKKLDSRSKKGILVGYCPYGYRIWDPFKKIIVESRNVRFDISKTPEIRKSDIAPIELILNGSEMDNNDDSSLRDADVENPVNQDENIENLENPENQENNNEENVDNEADETGEFATPVESEEEQECLGRGQRIKRLPVKLKDFVMMSYHEAVNSEDKAKWIEAINEEKEALASNNTWKLVNREEAKNKKILTSRWVFKVKDDGRYRARLVVRGCQQRVGIDFDEVFSPVVGGDALRVMLAHSAKKGYHLMKFDVKTAFLYGTIKEELYMEMPDGYSDKSKICKLEKALYGLHQAPACWNKRLTSTLQRMGLKPLKTEQCVFVNVDHTMFLAVHVDDGIIAGKSLEKLHEVVKILEKEFKVIAFENPDTYLGLDIIRTDSHLKLSQKGYAEAVIRKYRMDDAKPALTPIASDKKPPDQDDGSKKIAFPYREAVGSLLYLSTKTRPDLALAVGLCGRHVENPRQTDVQNIKRTLKYVKATADLGVNYIIDSDCPEKLVAYCDADFAGDVDSRKSTTGFVIFYSNGPVSWTSRKQPIVATSSTESEYISAAECARTLIYLRNFLEELSGKEVPTELNIDNQSAMDLINNGVLNRRSKHIDVRYHYIKEKVDEGLIQIKYCPTETQIADILTKPLLGEKFQFFKQSLVK</sequence>
<keyword evidence="8" id="KW-0255">Endonuclease</keyword>
<evidence type="ECO:0000256" key="12">
    <source>
        <dbReference type="ARBA" id="ARBA00022908"/>
    </source>
</evidence>
<dbReference type="Pfam" id="PF25597">
    <property type="entry name" value="SH3_retrovirus"/>
    <property type="match status" value="1"/>
</dbReference>
<keyword evidence="2" id="KW-1188">Viral release from host cell</keyword>
<evidence type="ECO:0000256" key="9">
    <source>
        <dbReference type="ARBA" id="ARBA00022801"/>
    </source>
</evidence>
<dbReference type="GO" id="GO:0042575">
    <property type="term" value="C:DNA polymerase complex"/>
    <property type="evidence" value="ECO:0007669"/>
    <property type="project" value="UniProtKB-ARBA"/>
</dbReference>
<dbReference type="PANTHER" id="PTHR42648:SF11">
    <property type="entry name" value="TRANSPOSON TY4-P GAG-POL POLYPROTEIN"/>
    <property type="match status" value="1"/>
</dbReference>
<feature type="compositionally biased region" description="Low complexity" evidence="18">
    <location>
        <begin position="747"/>
        <end position="756"/>
    </location>
</feature>
<evidence type="ECO:0000256" key="4">
    <source>
        <dbReference type="ARBA" id="ARBA00022722"/>
    </source>
</evidence>
<dbReference type="Pfam" id="PF07727">
    <property type="entry name" value="RVT_2"/>
    <property type="match status" value="1"/>
</dbReference>
<dbReference type="PANTHER" id="PTHR42648">
    <property type="entry name" value="TRANSPOSASE, PUTATIVE-RELATED"/>
    <property type="match status" value="1"/>
</dbReference>
<keyword evidence="14" id="KW-0808">Transferase</keyword>
<keyword evidence="15" id="KW-0917">Virion maturation</keyword>
<feature type="region of interest" description="Disordered" evidence="18">
    <location>
        <begin position="718"/>
        <end position="785"/>
    </location>
</feature>
<dbReference type="SUPFAM" id="SSF53098">
    <property type="entry name" value="Ribonuclease H-like"/>
    <property type="match status" value="1"/>
</dbReference>
<dbReference type="Pfam" id="PF00665">
    <property type="entry name" value="rve"/>
    <property type="match status" value="1"/>
</dbReference>
<dbReference type="CDD" id="cd09272">
    <property type="entry name" value="RNase_HI_RT_Ty1"/>
    <property type="match status" value="1"/>
</dbReference>
<dbReference type="GO" id="GO:0006310">
    <property type="term" value="P:DNA recombination"/>
    <property type="evidence" value="ECO:0007669"/>
    <property type="project" value="UniProtKB-KW"/>
</dbReference>
<evidence type="ECO:0000256" key="14">
    <source>
        <dbReference type="ARBA" id="ARBA00022932"/>
    </source>
</evidence>
<dbReference type="InterPro" id="IPR057670">
    <property type="entry name" value="SH3_retrovirus"/>
</dbReference>
<dbReference type="InterPro" id="IPR054722">
    <property type="entry name" value="PolX-like_BBD"/>
</dbReference>
<dbReference type="GO" id="GO:0003964">
    <property type="term" value="F:RNA-directed DNA polymerase activity"/>
    <property type="evidence" value="ECO:0007669"/>
    <property type="project" value="UniProtKB-KW"/>
</dbReference>
<evidence type="ECO:0000256" key="6">
    <source>
        <dbReference type="ARBA" id="ARBA00022741"/>
    </source>
</evidence>